<dbReference type="PANTHER" id="PTHR13267:SF3">
    <property type="entry name" value="ZINC FINGER PROTEIN 277"/>
    <property type="match status" value="1"/>
</dbReference>
<feature type="domain" description="C2H2-type" evidence="7">
    <location>
        <begin position="199"/>
        <end position="228"/>
    </location>
</feature>
<dbReference type="PROSITE" id="PS00028">
    <property type="entry name" value="ZINC_FINGER_C2H2_1"/>
    <property type="match status" value="2"/>
</dbReference>
<comment type="similarity">
    <text evidence="4">Belongs to the ZNF277 family.</text>
</comment>
<evidence type="ECO:0000313" key="8">
    <source>
        <dbReference type="EMBL" id="KJE90940.1"/>
    </source>
</evidence>
<dbReference type="InterPro" id="IPR040048">
    <property type="entry name" value="ZNF277"/>
</dbReference>
<keyword evidence="3" id="KW-0862">Zinc</keyword>
<feature type="region of interest" description="Disordered" evidence="6">
    <location>
        <begin position="514"/>
        <end position="547"/>
    </location>
</feature>
<dbReference type="RefSeq" id="XP_004348915.2">
    <property type="nucleotide sequence ID" value="XM_004348865.2"/>
</dbReference>
<dbReference type="PROSITE" id="PS50157">
    <property type="entry name" value="ZINC_FINGER_C2H2_2"/>
    <property type="match status" value="1"/>
</dbReference>
<dbReference type="InterPro" id="IPR036236">
    <property type="entry name" value="Znf_C2H2_sf"/>
</dbReference>
<dbReference type="AlphaFoldDB" id="A0A0D2WKR7"/>
<dbReference type="PANTHER" id="PTHR13267">
    <property type="entry name" value="ZINC FINGER PROTEIN 277"/>
    <property type="match status" value="1"/>
</dbReference>
<sequence>MAEESAQSLLLPCLFCPALDFSVRSEFLAHLLEAHHFVIADVDLIVSLPQYVAYWKERLAQGPLESFATVIHTRPSSATSSSGSSGPAIPTQAVGSVSSASIPTSAVFYMLGDNLDEDKAIRKQLQDRRLASVLEQHSKEREDTSFSHPCLFCRFCETGNRSLLLDHMHQSHGFSIGLPDNLVFIRDYLTVLQNKLDRLQCLYCEKVFKSRDVLKSHMRKKKHIRVHPQNKEYDRFYMINYLEPGKGWEAILNEDRPVPIKRPAPHPAPLAHATSGKPRKHSAARQAAEANKRAAASSTSSSNPSSPSGSFGATPATHLERPHRKPDEDNTGNSDDDDDDDNDNDDEDGNDDEFALSNRFNHASHHAPRESDSDNDAAEDDDNVESQWDDWQEDAVEPIKCLFCSTMHLGTDAVTAHMKTEHDFDFDSIRALWHLNFYQTIKLVNYIRHNVMHKWCPRCEEPFPSEDALLAHMTQLKHSNVDRQSSFWNQAEYFFPTIENDPFLYSFQEDEEAVESAMSPAEQEERLARQLASASVSGDSTKPADGN</sequence>
<feature type="compositionally biased region" description="Acidic residues" evidence="6">
    <location>
        <begin position="334"/>
        <end position="354"/>
    </location>
</feature>
<dbReference type="SUPFAM" id="SSF57667">
    <property type="entry name" value="beta-beta-alpha zinc fingers"/>
    <property type="match status" value="2"/>
</dbReference>
<dbReference type="Proteomes" id="UP000008743">
    <property type="component" value="Unassembled WGS sequence"/>
</dbReference>
<evidence type="ECO:0000256" key="5">
    <source>
        <dbReference type="PROSITE-ProRule" id="PRU00042"/>
    </source>
</evidence>
<dbReference type="InterPro" id="IPR041661">
    <property type="entry name" value="ZN622/Rei1/Reh1_Znf-C2H2"/>
</dbReference>
<gene>
    <name evidence="8" type="ORF">CAOG_002165</name>
</gene>
<keyword evidence="2 5" id="KW-0863">Zinc-finger</keyword>
<evidence type="ECO:0000256" key="2">
    <source>
        <dbReference type="ARBA" id="ARBA00022771"/>
    </source>
</evidence>
<dbReference type="Gene3D" id="3.30.160.60">
    <property type="entry name" value="Classic Zinc Finger"/>
    <property type="match status" value="1"/>
</dbReference>
<dbReference type="InParanoid" id="A0A0D2WKR7"/>
<dbReference type="STRING" id="595528.A0A0D2WKR7"/>
<evidence type="ECO:0000256" key="4">
    <source>
        <dbReference type="ARBA" id="ARBA00034119"/>
    </source>
</evidence>
<dbReference type="OrthoDB" id="278606at2759"/>
<dbReference type="GO" id="GO:0008270">
    <property type="term" value="F:zinc ion binding"/>
    <property type="evidence" value="ECO:0007669"/>
    <property type="project" value="UniProtKB-KW"/>
</dbReference>
<keyword evidence="1" id="KW-0479">Metal-binding</keyword>
<dbReference type="SMART" id="SM00355">
    <property type="entry name" value="ZnF_C2H2"/>
    <property type="match status" value="5"/>
</dbReference>
<organism evidence="8 9">
    <name type="scientific">Capsaspora owczarzaki (strain ATCC 30864)</name>
    <dbReference type="NCBI Taxonomy" id="595528"/>
    <lineage>
        <taxon>Eukaryota</taxon>
        <taxon>Filasterea</taxon>
        <taxon>Capsaspora</taxon>
    </lineage>
</organism>
<proteinExistence type="inferred from homology"/>
<accession>A0A0D2WKR7</accession>
<evidence type="ECO:0000256" key="1">
    <source>
        <dbReference type="ARBA" id="ARBA00022723"/>
    </source>
</evidence>
<dbReference type="PhylomeDB" id="A0A0D2WKR7"/>
<evidence type="ECO:0000259" key="7">
    <source>
        <dbReference type="PROSITE" id="PS50157"/>
    </source>
</evidence>
<dbReference type="InterPro" id="IPR013087">
    <property type="entry name" value="Znf_C2H2_type"/>
</dbReference>
<evidence type="ECO:0000256" key="6">
    <source>
        <dbReference type="SAM" id="MobiDB-lite"/>
    </source>
</evidence>
<evidence type="ECO:0000256" key="3">
    <source>
        <dbReference type="ARBA" id="ARBA00022833"/>
    </source>
</evidence>
<dbReference type="eggNOG" id="KOG2482">
    <property type="taxonomic scope" value="Eukaryota"/>
</dbReference>
<dbReference type="Pfam" id="PF12756">
    <property type="entry name" value="zf-C2H2_2"/>
    <property type="match status" value="2"/>
</dbReference>
<feature type="region of interest" description="Disordered" evidence="6">
    <location>
        <begin position="259"/>
        <end position="387"/>
    </location>
</feature>
<keyword evidence="9" id="KW-1185">Reference proteome</keyword>
<reference evidence="9" key="1">
    <citation type="submission" date="2011-02" db="EMBL/GenBank/DDBJ databases">
        <title>The Genome Sequence of Capsaspora owczarzaki ATCC 30864.</title>
        <authorList>
            <person name="Russ C."/>
            <person name="Cuomo C."/>
            <person name="Burger G."/>
            <person name="Gray M.W."/>
            <person name="Holland P.W.H."/>
            <person name="King N."/>
            <person name="Lang F.B.F."/>
            <person name="Roger A.J."/>
            <person name="Ruiz-Trillo I."/>
            <person name="Young S.K."/>
            <person name="Zeng Q."/>
            <person name="Gargeya S."/>
            <person name="Alvarado L."/>
            <person name="Berlin A."/>
            <person name="Chapman S.B."/>
            <person name="Chen Z."/>
            <person name="Freedman E."/>
            <person name="Gellesch M."/>
            <person name="Goldberg J."/>
            <person name="Griggs A."/>
            <person name="Gujja S."/>
            <person name="Heilman E."/>
            <person name="Heiman D."/>
            <person name="Howarth C."/>
            <person name="Mehta T."/>
            <person name="Neiman D."/>
            <person name="Pearson M."/>
            <person name="Roberts A."/>
            <person name="Saif S."/>
            <person name="Shea T."/>
            <person name="Shenoy N."/>
            <person name="Sisk P."/>
            <person name="Stolte C."/>
            <person name="Sykes S."/>
            <person name="White J."/>
            <person name="Yandava C."/>
            <person name="Haas B."/>
            <person name="Nusbaum C."/>
            <person name="Birren B."/>
        </authorList>
    </citation>
    <scope>NUCLEOTIDE SEQUENCE</scope>
    <source>
        <strain evidence="9">ATCC 30864</strain>
    </source>
</reference>
<protein>
    <recommendedName>
        <fullName evidence="7">C2H2-type domain-containing protein</fullName>
    </recommendedName>
</protein>
<feature type="compositionally biased region" description="Low complexity" evidence="6">
    <location>
        <begin position="284"/>
        <end position="313"/>
    </location>
</feature>
<name>A0A0D2WKR7_CAPO3</name>
<evidence type="ECO:0000313" key="9">
    <source>
        <dbReference type="Proteomes" id="UP000008743"/>
    </source>
</evidence>
<feature type="compositionally biased region" description="Acidic residues" evidence="6">
    <location>
        <begin position="373"/>
        <end position="387"/>
    </location>
</feature>
<dbReference type="EMBL" id="KE346362">
    <property type="protein sequence ID" value="KJE90940.1"/>
    <property type="molecule type" value="Genomic_DNA"/>
</dbReference>